<evidence type="ECO:0000313" key="3">
    <source>
        <dbReference type="Proteomes" id="UP000059680"/>
    </source>
</evidence>
<accession>A0A0P0XT54</accession>
<dbReference type="PaxDb" id="39947-A0A0P0XT54"/>
<proteinExistence type="predicted"/>
<reference evidence="2 3" key="3">
    <citation type="journal article" date="2013" name="Rice">
        <title>Improvement of the Oryza sativa Nipponbare reference genome using next generation sequence and optical map data.</title>
        <authorList>
            <person name="Kawahara Y."/>
            <person name="de la Bastide M."/>
            <person name="Hamilton J.P."/>
            <person name="Kanamori H."/>
            <person name="McCombie W.R."/>
            <person name="Ouyang S."/>
            <person name="Schwartz D.C."/>
            <person name="Tanaka T."/>
            <person name="Wu J."/>
            <person name="Zhou S."/>
            <person name="Childs K.L."/>
            <person name="Davidson R.M."/>
            <person name="Lin H."/>
            <person name="Quesada-Ocampo L."/>
            <person name="Vaillancourt B."/>
            <person name="Sakai H."/>
            <person name="Lee S.S."/>
            <person name="Kim J."/>
            <person name="Numa H."/>
            <person name="Itoh T."/>
            <person name="Buell C.R."/>
            <person name="Matsumoto T."/>
        </authorList>
    </citation>
    <scope>NUCLEOTIDE SEQUENCE [LARGE SCALE GENOMIC DNA]</scope>
    <source>
        <strain evidence="3">cv. Nipponbare</strain>
    </source>
</reference>
<feature type="compositionally biased region" description="Low complexity" evidence="1">
    <location>
        <begin position="14"/>
        <end position="30"/>
    </location>
</feature>
<dbReference type="InParanoid" id="A0A0P0XT54"/>
<gene>
    <name evidence="2" type="ordered locus">Os10g0357900</name>
    <name evidence="2" type="ORF">OSNPB_100357900</name>
</gene>
<evidence type="ECO:0000313" key="2">
    <source>
        <dbReference type="EMBL" id="BAT10481.1"/>
    </source>
</evidence>
<dbReference type="AlphaFoldDB" id="A0A0P0XT54"/>
<organism evidence="2 3">
    <name type="scientific">Oryza sativa subsp. japonica</name>
    <name type="common">Rice</name>
    <dbReference type="NCBI Taxonomy" id="39947"/>
    <lineage>
        <taxon>Eukaryota</taxon>
        <taxon>Viridiplantae</taxon>
        <taxon>Streptophyta</taxon>
        <taxon>Embryophyta</taxon>
        <taxon>Tracheophyta</taxon>
        <taxon>Spermatophyta</taxon>
        <taxon>Magnoliopsida</taxon>
        <taxon>Liliopsida</taxon>
        <taxon>Poales</taxon>
        <taxon>Poaceae</taxon>
        <taxon>BOP clade</taxon>
        <taxon>Oryzoideae</taxon>
        <taxon>Oryzeae</taxon>
        <taxon>Oryzinae</taxon>
        <taxon>Oryza</taxon>
        <taxon>Oryza sativa</taxon>
    </lineage>
</organism>
<feature type="region of interest" description="Disordered" evidence="1">
    <location>
        <begin position="1"/>
        <end position="80"/>
    </location>
</feature>
<dbReference type="Proteomes" id="UP000059680">
    <property type="component" value="Chromosome 10"/>
</dbReference>
<dbReference type="EMBL" id="AP014966">
    <property type="protein sequence ID" value="BAT10481.1"/>
    <property type="molecule type" value="Genomic_DNA"/>
</dbReference>
<protein>
    <submittedName>
        <fullName evidence="2">Os10g0357900 protein</fullName>
    </submittedName>
</protein>
<feature type="compositionally biased region" description="Polar residues" evidence="1">
    <location>
        <begin position="48"/>
        <end position="70"/>
    </location>
</feature>
<name>A0A0P0XT54_ORYSJ</name>
<reference evidence="2 3" key="2">
    <citation type="journal article" date="2013" name="Plant Cell Physiol.">
        <title>Rice Annotation Project Database (RAP-DB): an integrative and interactive database for rice genomics.</title>
        <authorList>
            <person name="Sakai H."/>
            <person name="Lee S.S."/>
            <person name="Tanaka T."/>
            <person name="Numa H."/>
            <person name="Kim J."/>
            <person name="Kawahara Y."/>
            <person name="Wakimoto H."/>
            <person name="Yang C.C."/>
            <person name="Iwamoto M."/>
            <person name="Abe T."/>
            <person name="Yamada Y."/>
            <person name="Muto A."/>
            <person name="Inokuchi H."/>
            <person name="Ikemura T."/>
            <person name="Matsumoto T."/>
            <person name="Sasaki T."/>
            <person name="Itoh T."/>
        </authorList>
    </citation>
    <scope>NUCLEOTIDE SEQUENCE [LARGE SCALE GENOMIC DNA]</scope>
    <source>
        <strain evidence="3">cv. Nipponbare</strain>
    </source>
</reference>
<keyword evidence="3" id="KW-1185">Reference proteome</keyword>
<evidence type="ECO:0000256" key="1">
    <source>
        <dbReference type="SAM" id="MobiDB-lite"/>
    </source>
</evidence>
<reference evidence="3" key="1">
    <citation type="journal article" date="2005" name="Nature">
        <title>The map-based sequence of the rice genome.</title>
        <authorList>
            <consortium name="International rice genome sequencing project (IRGSP)"/>
            <person name="Matsumoto T."/>
            <person name="Wu J."/>
            <person name="Kanamori H."/>
            <person name="Katayose Y."/>
            <person name="Fujisawa M."/>
            <person name="Namiki N."/>
            <person name="Mizuno H."/>
            <person name="Yamamoto K."/>
            <person name="Antonio B.A."/>
            <person name="Baba T."/>
            <person name="Sakata K."/>
            <person name="Nagamura Y."/>
            <person name="Aoki H."/>
            <person name="Arikawa K."/>
            <person name="Arita K."/>
            <person name="Bito T."/>
            <person name="Chiden Y."/>
            <person name="Fujitsuka N."/>
            <person name="Fukunaka R."/>
            <person name="Hamada M."/>
            <person name="Harada C."/>
            <person name="Hayashi A."/>
            <person name="Hijishita S."/>
            <person name="Honda M."/>
            <person name="Hosokawa S."/>
            <person name="Ichikawa Y."/>
            <person name="Idonuma A."/>
            <person name="Iijima M."/>
            <person name="Ikeda M."/>
            <person name="Ikeno M."/>
            <person name="Ito K."/>
            <person name="Ito S."/>
            <person name="Ito T."/>
            <person name="Ito Y."/>
            <person name="Ito Y."/>
            <person name="Iwabuchi A."/>
            <person name="Kamiya K."/>
            <person name="Karasawa W."/>
            <person name="Kurita K."/>
            <person name="Katagiri S."/>
            <person name="Kikuta A."/>
            <person name="Kobayashi H."/>
            <person name="Kobayashi N."/>
            <person name="Machita K."/>
            <person name="Maehara T."/>
            <person name="Masukawa M."/>
            <person name="Mizubayashi T."/>
            <person name="Mukai Y."/>
            <person name="Nagasaki H."/>
            <person name="Nagata Y."/>
            <person name="Naito S."/>
            <person name="Nakashima M."/>
            <person name="Nakama Y."/>
            <person name="Nakamichi Y."/>
            <person name="Nakamura M."/>
            <person name="Meguro A."/>
            <person name="Negishi M."/>
            <person name="Ohta I."/>
            <person name="Ohta T."/>
            <person name="Okamoto M."/>
            <person name="Ono N."/>
            <person name="Saji S."/>
            <person name="Sakaguchi M."/>
            <person name="Sakai K."/>
            <person name="Shibata M."/>
            <person name="Shimokawa T."/>
            <person name="Song J."/>
            <person name="Takazaki Y."/>
            <person name="Terasawa K."/>
            <person name="Tsugane M."/>
            <person name="Tsuji K."/>
            <person name="Ueda S."/>
            <person name="Waki K."/>
            <person name="Yamagata H."/>
            <person name="Yamamoto M."/>
            <person name="Yamamoto S."/>
            <person name="Yamane H."/>
            <person name="Yoshiki S."/>
            <person name="Yoshihara R."/>
            <person name="Yukawa K."/>
            <person name="Zhong H."/>
            <person name="Yano M."/>
            <person name="Yuan Q."/>
            <person name="Ouyang S."/>
            <person name="Liu J."/>
            <person name="Jones K.M."/>
            <person name="Gansberger K."/>
            <person name="Moffat K."/>
            <person name="Hill J."/>
            <person name="Bera J."/>
            <person name="Fadrosh D."/>
            <person name="Jin S."/>
            <person name="Johri S."/>
            <person name="Kim M."/>
            <person name="Overton L."/>
            <person name="Reardon M."/>
            <person name="Tsitrin T."/>
            <person name="Vuong H."/>
            <person name="Weaver B."/>
            <person name="Ciecko A."/>
            <person name="Tallon L."/>
            <person name="Jackson J."/>
            <person name="Pai G."/>
            <person name="Aken S.V."/>
            <person name="Utterback T."/>
            <person name="Reidmuller S."/>
            <person name="Feldblyum T."/>
            <person name="Hsiao J."/>
            <person name="Zismann V."/>
            <person name="Iobst S."/>
            <person name="de Vazeille A.R."/>
            <person name="Buell C.R."/>
            <person name="Ying K."/>
            <person name="Li Y."/>
            <person name="Lu T."/>
            <person name="Huang Y."/>
            <person name="Zhao Q."/>
            <person name="Feng Q."/>
            <person name="Zhang L."/>
            <person name="Zhu J."/>
            <person name="Weng Q."/>
            <person name="Mu J."/>
            <person name="Lu Y."/>
            <person name="Fan D."/>
            <person name="Liu Y."/>
            <person name="Guan J."/>
            <person name="Zhang Y."/>
            <person name="Yu S."/>
            <person name="Liu X."/>
            <person name="Zhang Y."/>
            <person name="Hong G."/>
            <person name="Han B."/>
            <person name="Choisne N."/>
            <person name="Demange N."/>
            <person name="Orjeda G."/>
            <person name="Samain S."/>
            <person name="Cattolico L."/>
            <person name="Pelletier E."/>
            <person name="Couloux A."/>
            <person name="Segurens B."/>
            <person name="Wincker P."/>
            <person name="D'Hont A."/>
            <person name="Scarpelli C."/>
            <person name="Weissenbach J."/>
            <person name="Salanoubat M."/>
            <person name="Quetier F."/>
            <person name="Yu Y."/>
            <person name="Kim H.R."/>
            <person name="Rambo T."/>
            <person name="Currie J."/>
            <person name="Collura K."/>
            <person name="Luo M."/>
            <person name="Yang T."/>
            <person name="Ammiraju J.S.S."/>
            <person name="Engler F."/>
            <person name="Soderlund C."/>
            <person name="Wing R.A."/>
            <person name="Palmer L.E."/>
            <person name="de la Bastide M."/>
            <person name="Spiegel L."/>
            <person name="Nascimento L."/>
            <person name="Zutavern T."/>
            <person name="O'Shaughnessy A."/>
            <person name="Dike S."/>
            <person name="Dedhia N."/>
            <person name="Preston R."/>
            <person name="Balija V."/>
            <person name="McCombie W.R."/>
            <person name="Chow T."/>
            <person name="Chen H."/>
            <person name="Chung M."/>
            <person name="Chen C."/>
            <person name="Shaw J."/>
            <person name="Wu H."/>
            <person name="Hsiao K."/>
            <person name="Chao Y."/>
            <person name="Chu M."/>
            <person name="Cheng C."/>
            <person name="Hour A."/>
            <person name="Lee P."/>
            <person name="Lin S."/>
            <person name="Lin Y."/>
            <person name="Liou J."/>
            <person name="Liu S."/>
            <person name="Hsing Y."/>
            <person name="Raghuvanshi S."/>
            <person name="Mohanty A."/>
            <person name="Bharti A.K."/>
            <person name="Gaur A."/>
            <person name="Gupta V."/>
            <person name="Kumar D."/>
            <person name="Ravi V."/>
            <person name="Vij S."/>
            <person name="Kapur A."/>
            <person name="Khurana P."/>
            <person name="Khurana P."/>
            <person name="Khurana J.P."/>
            <person name="Tyagi A.K."/>
            <person name="Gaikwad K."/>
            <person name="Singh A."/>
            <person name="Dalal V."/>
            <person name="Srivastava S."/>
            <person name="Dixit A."/>
            <person name="Pal A.K."/>
            <person name="Ghazi I.A."/>
            <person name="Yadav M."/>
            <person name="Pandit A."/>
            <person name="Bhargava A."/>
            <person name="Sureshbabu K."/>
            <person name="Batra K."/>
            <person name="Sharma T.R."/>
            <person name="Mohapatra T."/>
            <person name="Singh N.K."/>
            <person name="Messing J."/>
            <person name="Nelson A.B."/>
            <person name="Fuks G."/>
            <person name="Kavchok S."/>
            <person name="Keizer G."/>
            <person name="Linton E."/>
            <person name="Llaca V."/>
            <person name="Song R."/>
            <person name="Tanyolac B."/>
            <person name="Young S."/>
            <person name="Ho-Il K."/>
            <person name="Hahn J.H."/>
            <person name="Sangsakoo G."/>
            <person name="Vanavichit A."/>
            <person name="de Mattos Luiz.A.T."/>
            <person name="Zimmer P.D."/>
            <person name="Malone G."/>
            <person name="Dellagostin O."/>
            <person name="de Oliveira A.C."/>
            <person name="Bevan M."/>
            <person name="Bancroft I."/>
            <person name="Minx P."/>
            <person name="Cordum H."/>
            <person name="Wilson R."/>
            <person name="Cheng Z."/>
            <person name="Jin W."/>
            <person name="Jiang J."/>
            <person name="Leong S.A."/>
            <person name="Iwama H."/>
            <person name="Gojobori T."/>
            <person name="Itoh T."/>
            <person name="Niimura Y."/>
            <person name="Fujii Y."/>
            <person name="Habara T."/>
            <person name="Sakai H."/>
            <person name="Sato Y."/>
            <person name="Wilson G."/>
            <person name="Kumar K."/>
            <person name="McCouch S."/>
            <person name="Juretic N."/>
            <person name="Hoen D."/>
            <person name="Wright S."/>
            <person name="Bruskiewich R."/>
            <person name="Bureau T."/>
            <person name="Miyao A."/>
            <person name="Hirochika H."/>
            <person name="Nishikawa T."/>
            <person name="Kadowaki K."/>
            <person name="Sugiura M."/>
            <person name="Burr B."/>
            <person name="Sasaki T."/>
        </authorList>
    </citation>
    <scope>NUCLEOTIDE SEQUENCE [LARGE SCALE GENOMIC DNA]</scope>
    <source>
        <strain evidence="3">cv. Nipponbare</strain>
    </source>
</reference>
<sequence length="80" mass="8606">MNKQDDDMSSACRTVTSTTVPCTTTSTSPPIHDIAVTTRSRASRHSPNHSAGYNGPPTSNPWVLTSTMARSTPKHVNTIH</sequence>